<dbReference type="GO" id="GO:0045197">
    <property type="term" value="P:establishment or maintenance of epithelial cell apical/basal polarity"/>
    <property type="evidence" value="ECO:0007669"/>
    <property type="project" value="TreeGrafter"/>
</dbReference>
<keyword evidence="2" id="KW-0732">Signal</keyword>
<keyword evidence="1 5" id="KW-0245">EGF-like domain</keyword>
<evidence type="ECO:0000259" key="6">
    <source>
        <dbReference type="PROSITE" id="PS50026"/>
    </source>
</evidence>
<dbReference type="PROSITE" id="PS01186">
    <property type="entry name" value="EGF_2"/>
    <property type="match status" value="1"/>
</dbReference>
<gene>
    <name evidence="8" type="ORF">OESDEN_06157</name>
</gene>
<feature type="non-terminal residue" evidence="8">
    <location>
        <position position="539"/>
    </location>
</feature>
<dbReference type="InterPro" id="IPR051022">
    <property type="entry name" value="Notch_Cell-Fate_Det"/>
</dbReference>
<sequence length="539" mass="60156">MNGGTCMVINNTLHCECPEHFSGERCDVYAGPCASVTCQNGGTCHDKGDEAVCECAPNYTGSRCETYVDPCISFECKNKGNCMTENQKAVCKCMPGYGGTHCENEWKKCEEFPEPLVCLNGGTCLVIDHQMHCECSIDFFGDTCEVFGRSCAVINCHTGTCFNDTNLQGHCICPPDYTGEFCETKKTYSYNLFFNGFPSTQKIVSRDFQSTFLREFTLCAWVFYAPEEQTSASAQLGPYLQLNTTTGAPILSLDNKGVTINDNFHVTIKMSLMAWHQVCVRSPSHMATDRPIWSVFLDGAIAANASYEMLSVDADIRCRLQLSPLENNRFRGEISLVQLYTVYLDDLDVAKMAFKCRDWTTLQHPDLQIKWSDFTTVQRNNPGVMALYPGLCEVSECLPGRPSCNTKDKIPPMVRSCPRNIRSISPSRLTRVEWDTSDMFVDNVGVTSISSNYRSGQYFTWGYYRVVYTGSDAAGNTAFCIFSVVVAPAECQKPKADDQLQGKTTFAEVDGTDAILKAQVECDDKFYPRTDPEFYICDV</sequence>
<dbReference type="Proteomes" id="UP000053660">
    <property type="component" value="Unassembled WGS sequence"/>
</dbReference>
<dbReference type="SUPFAM" id="SSF57196">
    <property type="entry name" value="EGF/Laminin"/>
    <property type="match status" value="2"/>
</dbReference>
<dbReference type="InterPro" id="IPR000742">
    <property type="entry name" value="EGF"/>
</dbReference>
<evidence type="ECO:0000256" key="3">
    <source>
        <dbReference type="ARBA" id="ARBA00022737"/>
    </source>
</evidence>
<feature type="domain" description="EGF-like" evidence="6">
    <location>
        <begin position="147"/>
        <end position="183"/>
    </location>
</feature>
<dbReference type="InterPro" id="IPR013320">
    <property type="entry name" value="ConA-like_dom_sf"/>
</dbReference>
<feature type="domain" description="EGF-like" evidence="6">
    <location>
        <begin position="105"/>
        <end position="145"/>
    </location>
</feature>
<dbReference type="EMBL" id="KN550542">
    <property type="protein sequence ID" value="KHJ93926.1"/>
    <property type="molecule type" value="Genomic_DNA"/>
</dbReference>
<dbReference type="Pfam" id="PF12661">
    <property type="entry name" value="hEGF"/>
    <property type="match status" value="1"/>
</dbReference>
<dbReference type="GO" id="GO:0032991">
    <property type="term" value="C:protein-containing complex"/>
    <property type="evidence" value="ECO:0007669"/>
    <property type="project" value="TreeGrafter"/>
</dbReference>
<organism evidence="8 9">
    <name type="scientific">Oesophagostomum dentatum</name>
    <name type="common">Nodular worm</name>
    <dbReference type="NCBI Taxonomy" id="61180"/>
    <lineage>
        <taxon>Eukaryota</taxon>
        <taxon>Metazoa</taxon>
        <taxon>Ecdysozoa</taxon>
        <taxon>Nematoda</taxon>
        <taxon>Chromadorea</taxon>
        <taxon>Rhabditida</taxon>
        <taxon>Rhabditina</taxon>
        <taxon>Rhabditomorpha</taxon>
        <taxon>Strongyloidea</taxon>
        <taxon>Strongylidae</taxon>
        <taxon>Oesophagostomum</taxon>
    </lineage>
</organism>
<feature type="disulfide bond" evidence="5">
    <location>
        <begin position="17"/>
        <end position="26"/>
    </location>
</feature>
<keyword evidence="4 5" id="KW-1015">Disulfide bond</keyword>
<dbReference type="PANTHER" id="PTHR24049">
    <property type="entry name" value="CRUMBS FAMILY MEMBER"/>
    <property type="match status" value="1"/>
</dbReference>
<dbReference type="InterPro" id="IPR003410">
    <property type="entry name" value="HYR_dom"/>
</dbReference>
<dbReference type="PROSITE" id="PS50825">
    <property type="entry name" value="HYR"/>
    <property type="match status" value="1"/>
</dbReference>
<feature type="disulfide bond" evidence="5">
    <location>
        <begin position="93"/>
        <end position="102"/>
    </location>
</feature>
<dbReference type="InterPro" id="IPR013032">
    <property type="entry name" value="EGF-like_CS"/>
</dbReference>
<evidence type="ECO:0000313" key="9">
    <source>
        <dbReference type="Proteomes" id="UP000053660"/>
    </source>
</evidence>
<feature type="disulfide bond" evidence="5">
    <location>
        <begin position="173"/>
        <end position="182"/>
    </location>
</feature>
<feature type="domain" description="HYR" evidence="7">
    <location>
        <begin position="407"/>
        <end position="488"/>
    </location>
</feature>
<feature type="disulfide bond" evidence="5">
    <location>
        <begin position="55"/>
        <end position="64"/>
    </location>
</feature>
<protein>
    <submittedName>
        <fullName evidence="8">EGF-like domain protein</fullName>
    </submittedName>
</protein>
<dbReference type="GO" id="GO:0007157">
    <property type="term" value="P:heterophilic cell-cell adhesion via plasma membrane cell adhesion molecules"/>
    <property type="evidence" value="ECO:0007669"/>
    <property type="project" value="TreeGrafter"/>
</dbReference>
<dbReference type="PROSITE" id="PS00022">
    <property type="entry name" value="EGF_1"/>
    <property type="match status" value="5"/>
</dbReference>
<dbReference type="OrthoDB" id="5814741at2759"/>
<evidence type="ECO:0000256" key="2">
    <source>
        <dbReference type="ARBA" id="ARBA00022729"/>
    </source>
</evidence>
<dbReference type="SMART" id="SM00181">
    <property type="entry name" value="EGF"/>
    <property type="match status" value="5"/>
</dbReference>
<reference evidence="8 9" key="1">
    <citation type="submission" date="2014-03" db="EMBL/GenBank/DDBJ databases">
        <title>Draft genome of the hookworm Oesophagostomum dentatum.</title>
        <authorList>
            <person name="Mitreva M."/>
        </authorList>
    </citation>
    <scope>NUCLEOTIDE SEQUENCE [LARGE SCALE GENOMIC DNA]</scope>
    <source>
        <strain evidence="8 9">OD-Hann</strain>
    </source>
</reference>
<name>A0A0B1TCS4_OESDE</name>
<feature type="disulfide bond" evidence="5">
    <location>
        <begin position="135"/>
        <end position="144"/>
    </location>
</feature>
<dbReference type="CDD" id="cd00054">
    <property type="entry name" value="EGF_CA"/>
    <property type="match status" value="1"/>
</dbReference>
<dbReference type="Gene3D" id="2.10.25.10">
    <property type="entry name" value="Laminin"/>
    <property type="match status" value="4"/>
</dbReference>
<dbReference type="SUPFAM" id="SSF57184">
    <property type="entry name" value="Growth factor receptor domain"/>
    <property type="match status" value="1"/>
</dbReference>
<dbReference type="Pfam" id="PF00008">
    <property type="entry name" value="EGF"/>
    <property type="match status" value="2"/>
</dbReference>
<keyword evidence="9" id="KW-1185">Reference proteome</keyword>
<dbReference type="AlphaFoldDB" id="A0A0B1TCS4"/>
<comment type="caution">
    <text evidence="5">Lacks conserved residue(s) required for the propagation of feature annotation.</text>
</comment>
<accession>A0A0B1TCS4</accession>
<feature type="domain" description="EGF-like" evidence="6">
    <location>
        <begin position="29"/>
        <end position="65"/>
    </location>
</feature>
<dbReference type="SUPFAM" id="SSF49899">
    <property type="entry name" value="Concanavalin A-like lectins/glucanases"/>
    <property type="match status" value="1"/>
</dbReference>
<dbReference type="PROSITE" id="PS50026">
    <property type="entry name" value="EGF_3"/>
    <property type="match status" value="5"/>
</dbReference>
<feature type="domain" description="EGF-like" evidence="6">
    <location>
        <begin position="67"/>
        <end position="103"/>
    </location>
</feature>
<dbReference type="FunFam" id="2.10.25.10:FF:000373">
    <property type="entry name" value="sushi, nidogen and EGF-like domain-containing protein 1"/>
    <property type="match status" value="1"/>
</dbReference>
<feature type="domain" description="EGF-like" evidence="6">
    <location>
        <begin position="1"/>
        <end position="27"/>
    </location>
</feature>
<evidence type="ECO:0000313" key="8">
    <source>
        <dbReference type="EMBL" id="KHJ93926.1"/>
    </source>
</evidence>
<proteinExistence type="predicted"/>
<keyword evidence="3" id="KW-0677">Repeat</keyword>
<evidence type="ECO:0000256" key="1">
    <source>
        <dbReference type="ARBA" id="ARBA00022536"/>
    </source>
</evidence>
<feature type="disulfide bond" evidence="5">
    <location>
        <begin position="151"/>
        <end position="161"/>
    </location>
</feature>
<dbReference type="InterPro" id="IPR009030">
    <property type="entry name" value="Growth_fac_rcpt_cys_sf"/>
</dbReference>
<dbReference type="PANTHER" id="PTHR24049:SF22">
    <property type="entry name" value="DROSOPHILA CRUMBS HOMOLOG"/>
    <property type="match status" value="1"/>
</dbReference>
<dbReference type="Gene3D" id="2.60.120.200">
    <property type="match status" value="1"/>
</dbReference>
<dbReference type="GO" id="GO:0005886">
    <property type="term" value="C:plasma membrane"/>
    <property type="evidence" value="ECO:0007669"/>
    <property type="project" value="TreeGrafter"/>
</dbReference>
<dbReference type="Pfam" id="PF02494">
    <property type="entry name" value="HYR"/>
    <property type="match status" value="1"/>
</dbReference>
<evidence type="ECO:0000256" key="4">
    <source>
        <dbReference type="ARBA" id="ARBA00023157"/>
    </source>
</evidence>
<evidence type="ECO:0000256" key="5">
    <source>
        <dbReference type="PROSITE-ProRule" id="PRU00076"/>
    </source>
</evidence>
<evidence type="ECO:0000259" key="7">
    <source>
        <dbReference type="PROSITE" id="PS50825"/>
    </source>
</evidence>